<accession>A0A6J3LYH6</accession>
<dbReference type="Pfam" id="PF02358">
    <property type="entry name" value="Trehalose_PPase"/>
    <property type="match status" value="1"/>
</dbReference>
<dbReference type="FunFam" id="3.40.50.1000:FF:000052">
    <property type="entry name" value="Alpha,alpha-trehalose-phosphate synthase [UDP-forming] 6"/>
    <property type="match status" value="1"/>
</dbReference>
<comment type="similarity">
    <text evidence="2">In the C-terminal section; belongs to the trehalose phosphatase family.</text>
</comment>
<feature type="region of interest" description="Disordered" evidence="3">
    <location>
        <begin position="89"/>
        <end position="126"/>
    </location>
</feature>
<dbReference type="NCBIfam" id="TIGR00685">
    <property type="entry name" value="T6PP"/>
    <property type="match status" value="1"/>
</dbReference>
<dbReference type="SUPFAM" id="SSF56784">
    <property type="entry name" value="HAD-like"/>
    <property type="match status" value="1"/>
</dbReference>
<dbReference type="InterPro" id="IPR001830">
    <property type="entry name" value="Glyco_trans_20"/>
</dbReference>
<dbReference type="NCBIfam" id="TIGR01484">
    <property type="entry name" value="HAD-SF-IIB"/>
    <property type="match status" value="1"/>
</dbReference>
<dbReference type="InterPro" id="IPR006379">
    <property type="entry name" value="HAD-SF_hydro_IIB"/>
</dbReference>
<protein>
    <submittedName>
        <fullName evidence="5">Glycosyltransferase family 20 protein</fullName>
    </submittedName>
</protein>
<dbReference type="FunFam" id="3.40.50.2000:FF:000036">
    <property type="entry name" value="Alpha,alpha-trehalose-phosphate synthase subunit Tps2"/>
    <property type="match status" value="1"/>
</dbReference>
<dbReference type="GO" id="GO:0031505">
    <property type="term" value="P:fungal-type cell wall organization"/>
    <property type="evidence" value="ECO:0007669"/>
    <property type="project" value="TreeGrafter"/>
</dbReference>
<gene>
    <name evidence="5" type="ORF">K489DRAFT_323411</name>
</gene>
<evidence type="ECO:0000256" key="1">
    <source>
        <dbReference type="ARBA" id="ARBA00005409"/>
    </source>
</evidence>
<reference evidence="5" key="3">
    <citation type="submission" date="2025-08" db="UniProtKB">
        <authorList>
            <consortium name="RefSeq"/>
        </authorList>
    </citation>
    <scope>IDENTIFICATION</scope>
    <source>
        <strain evidence="5">CBS 342.82</strain>
    </source>
</reference>
<dbReference type="PANTHER" id="PTHR10788:SF123">
    <property type="entry name" value="TREHALOSE-PHOSPHATASE"/>
    <property type="match status" value="1"/>
</dbReference>
<dbReference type="InterPro" id="IPR003337">
    <property type="entry name" value="Trehalose_PPase"/>
</dbReference>
<dbReference type="Gene3D" id="3.40.50.1000">
    <property type="entry name" value="HAD superfamily/HAD-like"/>
    <property type="match status" value="1"/>
</dbReference>
<dbReference type="GO" id="GO:0004805">
    <property type="term" value="F:trehalose-phosphatase activity"/>
    <property type="evidence" value="ECO:0007669"/>
    <property type="project" value="TreeGrafter"/>
</dbReference>
<dbReference type="Gene3D" id="3.30.70.1020">
    <property type="entry name" value="Trehalose-6-phosphate phosphatase related protein, domain 2"/>
    <property type="match status" value="1"/>
</dbReference>
<dbReference type="InterPro" id="IPR036412">
    <property type="entry name" value="HAD-like_sf"/>
</dbReference>
<feature type="region of interest" description="Disordered" evidence="3">
    <location>
        <begin position="1"/>
        <end position="23"/>
    </location>
</feature>
<evidence type="ECO:0000313" key="5">
    <source>
        <dbReference type="RefSeq" id="XP_033457734.1"/>
    </source>
</evidence>
<reference evidence="5" key="2">
    <citation type="submission" date="2020-04" db="EMBL/GenBank/DDBJ databases">
        <authorList>
            <consortium name="NCBI Genome Project"/>
        </authorList>
    </citation>
    <scope>NUCLEOTIDE SEQUENCE</scope>
    <source>
        <strain evidence="5">CBS 342.82</strain>
    </source>
</reference>
<keyword evidence="4" id="KW-1185">Reference proteome</keyword>
<dbReference type="CDD" id="cd03788">
    <property type="entry name" value="GT20_TPS"/>
    <property type="match status" value="1"/>
</dbReference>
<dbReference type="GeneID" id="54359496"/>
<proteinExistence type="inferred from homology"/>
<evidence type="ECO:0000313" key="4">
    <source>
        <dbReference type="Proteomes" id="UP000504637"/>
    </source>
</evidence>
<dbReference type="Gene3D" id="3.40.50.2000">
    <property type="entry name" value="Glycogen Phosphorylase B"/>
    <property type="match status" value="2"/>
</dbReference>
<dbReference type="GO" id="GO:0005946">
    <property type="term" value="C:alpha,alpha-trehalose-phosphate synthase complex (UDP-forming)"/>
    <property type="evidence" value="ECO:0007669"/>
    <property type="project" value="TreeGrafter"/>
</dbReference>
<sequence length="856" mass="95828">MADASSKAAAAARASDPRTTHPSLNLSGNVISAAFCVPFKVHYCPDGSWQLDSRHGTSALFESLSYLSSAESPWVHTLVGWTGEIAKGHRQKEPPITCQEDGGPFEQNPRSTHGAGTYAEAKSSSSHEPCLQISSSSRAQLAKDLTAQHGGKVTPVWLPDEITDDDTAILRDQRRWRKYGEHELFTLFHYKQNEPTDGRAVRKQWVDYHCLNKAFADAIVDAYKPGDIILIHDYQLLLLPSLIRQRLPNAYIGFFLHIPFPSSEYYRCLPRRKEIMEGVLGSNMIGFQAYSYARHFSSCCSRILGFDSSAAGVDAYGAHVPVDVFPIGINVDATMQAAFGSSGIEKKMGILRDVYAGKKIIVGRDRLDSIRGVAQKLQAFEIFLTRYPHWQDKVVLIQVTSPTSLEEHGDKNDKMANKISELVARINGKFGSLSFTPVHHYPQYLSQEEYFALLRVADLGLITSVRDGMNTTALEYVLCQRDNFSPLIISEFSGTAGSLGNAIHINPWDLGGTADAINSALIMPDEEKRAKHRLLYQHVTTNTVQAWTDSYLKRLLTNLASHDQAIATPALDRVKMLAQYRNSTRRLFMFDYDGTLTPIVRDPQAAIPSDRVIRTLKSLASDPRNQVWIISGRDQAFLDEWMGHISELGLSAEHGSFMRMPNSTGWENLTATLDMSWQDEVLRIYDFYTARTPGSFVERKKIALTLHYRRADPEYGVYMARQCQKHLENTVVKQWDVEVMTGKANLEVRPRFVNKGEIAKRLVAEYGEGHGKAPDFVLCLGDDFTDEDMFRTLRHSQLPEDHRYAVTVGAKTKQTLASWHLLEPADVISAIALLNGNKEGVNAAVAAQVDSEQQRR</sequence>
<dbReference type="OrthoDB" id="755951at2759"/>
<dbReference type="PANTHER" id="PTHR10788">
    <property type="entry name" value="TREHALOSE-6-PHOSPHATE SYNTHASE"/>
    <property type="match status" value="1"/>
</dbReference>
<feature type="compositionally biased region" description="Low complexity" evidence="3">
    <location>
        <begin position="1"/>
        <end position="14"/>
    </location>
</feature>
<dbReference type="GO" id="GO:0005992">
    <property type="term" value="P:trehalose biosynthetic process"/>
    <property type="evidence" value="ECO:0007669"/>
    <property type="project" value="InterPro"/>
</dbReference>
<evidence type="ECO:0000256" key="3">
    <source>
        <dbReference type="SAM" id="MobiDB-lite"/>
    </source>
</evidence>
<dbReference type="AlphaFoldDB" id="A0A6J3LYH6"/>
<dbReference type="GO" id="GO:0005829">
    <property type="term" value="C:cytosol"/>
    <property type="evidence" value="ECO:0007669"/>
    <property type="project" value="TreeGrafter"/>
</dbReference>
<reference evidence="5" key="1">
    <citation type="submission" date="2020-01" db="EMBL/GenBank/DDBJ databases">
        <authorList>
            <consortium name="DOE Joint Genome Institute"/>
            <person name="Haridas S."/>
            <person name="Albert R."/>
            <person name="Binder M."/>
            <person name="Bloem J."/>
            <person name="Labutti K."/>
            <person name="Salamov A."/>
            <person name="Andreopoulos B."/>
            <person name="Baker S.E."/>
            <person name="Barry K."/>
            <person name="Bills G."/>
            <person name="Bluhm B.H."/>
            <person name="Cannon C."/>
            <person name="Castanera R."/>
            <person name="Culley D.E."/>
            <person name="Daum C."/>
            <person name="Ezra D."/>
            <person name="Gonzalez J.B."/>
            <person name="Henrissat B."/>
            <person name="Kuo A."/>
            <person name="Liang C."/>
            <person name="Lipzen A."/>
            <person name="Lutzoni F."/>
            <person name="Magnuson J."/>
            <person name="Mondo S."/>
            <person name="Nolan M."/>
            <person name="Ohm R."/>
            <person name="Pangilinan J."/>
            <person name="Park H.-J."/>
            <person name="Ramirez L."/>
            <person name="Alfaro M."/>
            <person name="Sun H."/>
            <person name="Tritt A."/>
            <person name="Yoshinaga Y."/>
            <person name="Zwiers L.-H."/>
            <person name="Turgeon B.G."/>
            <person name="Goodwin S.B."/>
            <person name="Spatafora J.W."/>
            <person name="Crous P.W."/>
            <person name="Grigoriev I.V."/>
        </authorList>
    </citation>
    <scope>NUCLEOTIDE SEQUENCE</scope>
    <source>
        <strain evidence="5">CBS 342.82</strain>
    </source>
</reference>
<organism evidence="5">
    <name type="scientific">Dissoconium aciculare CBS 342.82</name>
    <dbReference type="NCBI Taxonomy" id="1314786"/>
    <lineage>
        <taxon>Eukaryota</taxon>
        <taxon>Fungi</taxon>
        <taxon>Dikarya</taxon>
        <taxon>Ascomycota</taxon>
        <taxon>Pezizomycotina</taxon>
        <taxon>Dothideomycetes</taxon>
        <taxon>Dothideomycetidae</taxon>
        <taxon>Mycosphaerellales</taxon>
        <taxon>Dissoconiaceae</taxon>
        <taxon>Dissoconium</taxon>
    </lineage>
</organism>
<dbReference type="Proteomes" id="UP000504637">
    <property type="component" value="Unplaced"/>
</dbReference>
<dbReference type="SUPFAM" id="SSF53756">
    <property type="entry name" value="UDP-Glycosyltransferase/glycogen phosphorylase"/>
    <property type="match status" value="1"/>
</dbReference>
<dbReference type="FunFam" id="3.40.50.2000:FF:000131">
    <property type="entry name" value="Trehalose-6-phosphate phosphatase"/>
    <property type="match status" value="1"/>
</dbReference>
<dbReference type="InterPro" id="IPR023214">
    <property type="entry name" value="HAD_sf"/>
</dbReference>
<evidence type="ECO:0000256" key="2">
    <source>
        <dbReference type="ARBA" id="ARBA00006330"/>
    </source>
</evidence>
<dbReference type="Pfam" id="PF00982">
    <property type="entry name" value="Glyco_transf_20"/>
    <property type="match status" value="1"/>
</dbReference>
<dbReference type="GO" id="GO:0003825">
    <property type="term" value="F:alpha,alpha-trehalose-phosphate synthase (UDP-forming) activity"/>
    <property type="evidence" value="ECO:0007669"/>
    <property type="project" value="TreeGrafter"/>
</dbReference>
<dbReference type="RefSeq" id="XP_033457734.1">
    <property type="nucleotide sequence ID" value="XM_033601696.1"/>
</dbReference>
<dbReference type="CDD" id="cd01627">
    <property type="entry name" value="HAD_TPP"/>
    <property type="match status" value="1"/>
</dbReference>
<dbReference type="GO" id="GO:0034605">
    <property type="term" value="P:cellular response to heat"/>
    <property type="evidence" value="ECO:0007669"/>
    <property type="project" value="TreeGrafter"/>
</dbReference>
<name>A0A6J3LYH6_9PEZI</name>
<comment type="similarity">
    <text evidence="1">In the N-terminal section; belongs to the glycosyltransferase 20 family.</text>
</comment>